<dbReference type="AlphaFoldDB" id="A0A0A9EJJ1"/>
<protein>
    <submittedName>
        <fullName evidence="1">Uncharacterized protein</fullName>
    </submittedName>
</protein>
<name>A0A0A9EJJ1_ARUDO</name>
<evidence type="ECO:0000313" key="1">
    <source>
        <dbReference type="EMBL" id="JAD99143.1"/>
    </source>
</evidence>
<proteinExistence type="predicted"/>
<organism evidence="1">
    <name type="scientific">Arundo donax</name>
    <name type="common">Giant reed</name>
    <name type="synonym">Donax arundinaceus</name>
    <dbReference type="NCBI Taxonomy" id="35708"/>
    <lineage>
        <taxon>Eukaryota</taxon>
        <taxon>Viridiplantae</taxon>
        <taxon>Streptophyta</taxon>
        <taxon>Embryophyta</taxon>
        <taxon>Tracheophyta</taxon>
        <taxon>Spermatophyta</taxon>
        <taxon>Magnoliopsida</taxon>
        <taxon>Liliopsida</taxon>
        <taxon>Poales</taxon>
        <taxon>Poaceae</taxon>
        <taxon>PACMAD clade</taxon>
        <taxon>Arundinoideae</taxon>
        <taxon>Arundineae</taxon>
        <taxon>Arundo</taxon>
    </lineage>
</organism>
<sequence length="48" mass="5476">MSSSRAQHHLFCYSCNKTAQKQLTCLTSRHLSESIITSFAQPPSLLHW</sequence>
<reference evidence="1" key="1">
    <citation type="submission" date="2014-09" db="EMBL/GenBank/DDBJ databases">
        <authorList>
            <person name="Magalhaes I.L.F."/>
            <person name="Oliveira U."/>
            <person name="Santos F.R."/>
            <person name="Vidigal T.H.D.A."/>
            <person name="Brescovit A.D."/>
            <person name="Santos A.J."/>
        </authorList>
    </citation>
    <scope>NUCLEOTIDE SEQUENCE</scope>
    <source>
        <tissue evidence="1">Shoot tissue taken approximately 20 cm above the soil surface</tissue>
    </source>
</reference>
<reference evidence="1" key="2">
    <citation type="journal article" date="2015" name="Data Brief">
        <title>Shoot transcriptome of the giant reed, Arundo donax.</title>
        <authorList>
            <person name="Barrero R.A."/>
            <person name="Guerrero F.D."/>
            <person name="Moolhuijzen P."/>
            <person name="Goolsby J.A."/>
            <person name="Tidwell J."/>
            <person name="Bellgard S.E."/>
            <person name="Bellgard M.I."/>
        </authorList>
    </citation>
    <scope>NUCLEOTIDE SEQUENCE</scope>
    <source>
        <tissue evidence="1">Shoot tissue taken approximately 20 cm above the soil surface</tissue>
    </source>
</reference>
<dbReference type="EMBL" id="GBRH01198752">
    <property type="protein sequence ID" value="JAD99143.1"/>
    <property type="molecule type" value="Transcribed_RNA"/>
</dbReference>
<accession>A0A0A9EJJ1</accession>